<dbReference type="RefSeq" id="WP_048090221.1">
    <property type="nucleotide sequence ID" value="NZ_CP009552.1"/>
</dbReference>
<dbReference type="KEGG" id="gac:GACE_0067"/>
<sequence length="220" mass="24985">MRVAILLRKKYGKRAVEQISKKFDVVTFRLPDELPELIDEPEEIELPDEIFDSDIILSYALHPDVSYELIRRSEGKNVKAVILPGGPKSGSRTQLKELGEKHGVKVIWEDVCCATPFMDDEGIAEFFAEFGLPEFEVDVEDGKIKDVRVKRSAICGSSYFVAEKIRGLDIDEAPAKAGYFTQIYPCFASRGIDGKIHRAAHIHKRQVERAIERAKEKYQE</sequence>
<organism evidence="1 2">
    <name type="scientific">Geoglobus acetivorans</name>
    <dbReference type="NCBI Taxonomy" id="565033"/>
    <lineage>
        <taxon>Archaea</taxon>
        <taxon>Methanobacteriati</taxon>
        <taxon>Methanobacteriota</taxon>
        <taxon>Archaeoglobi</taxon>
        <taxon>Archaeoglobales</taxon>
        <taxon>Archaeoglobaceae</taxon>
        <taxon>Geoglobus</taxon>
    </lineage>
</organism>
<name>A0A0A7GDV7_GEOAI</name>
<reference evidence="1 2" key="1">
    <citation type="journal article" date="2015" name="Appl. Environ. Microbiol.">
        <title>The Geoglobus acetivorans genome: Fe(III) reduction, acetate utilization, autotrophic growth, and degradation of aromatic compounds in a hyperthermophilic archaeon.</title>
        <authorList>
            <person name="Mardanov A.V."/>
            <person name="Slododkina G.B."/>
            <person name="Slobodkin A.I."/>
            <person name="Beletsky A.V."/>
            <person name="Gavrilov S.N."/>
            <person name="Kublanov I.V."/>
            <person name="Bonch-Osmolovskaya E.A."/>
            <person name="Skryabin K.G."/>
            <person name="Ravin N.V."/>
        </authorList>
    </citation>
    <scope>NUCLEOTIDE SEQUENCE [LARGE SCALE GENOMIC DNA]</scope>
    <source>
        <strain evidence="1 2">SBH6</strain>
    </source>
</reference>
<dbReference type="AlphaFoldDB" id="A0A0A7GDV7"/>
<dbReference type="HOGENOM" id="CLU_110109_0_0_2"/>
<protein>
    <recommendedName>
        <fullName evidence="3">Thymidylate synthase</fullName>
    </recommendedName>
</protein>
<dbReference type="STRING" id="565033.GACE_0067"/>
<evidence type="ECO:0008006" key="3">
    <source>
        <dbReference type="Google" id="ProtNLM"/>
    </source>
</evidence>
<accession>A0A0A7GDV7</accession>
<dbReference type="Proteomes" id="UP000030624">
    <property type="component" value="Chromosome"/>
</dbReference>
<proteinExistence type="predicted"/>
<evidence type="ECO:0000313" key="2">
    <source>
        <dbReference type="Proteomes" id="UP000030624"/>
    </source>
</evidence>
<evidence type="ECO:0000313" key="1">
    <source>
        <dbReference type="EMBL" id="AIY89127.1"/>
    </source>
</evidence>
<gene>
    <name evidence="1" type="ORF">GACE_0067</name>
</gene>
<dbReference type="EMBL" id="CP009552">
    <property type="protein sequence ID" value="AIY89127.1"/>
    <property type="molecule type" value="Genomic_DNA"/>
</dbReference>
<dbReference type="eggNOG" id="arCOG02469">
    <property type="taxonomic scope" value="Archaea"/>
</dbReference>
<dbReference type="GeneID" id="24796670"/>
<dbReference type="Pfam" id="PF02593">
    <property type="entry name" value="DUF166"/>
    <property type="match status" value="1"/>
</dbReference>
<dbReference type="InterPro" id="IPR003745">
    <property type="entry name" value="DUF166"/>
</dbReference>